<dbReference type="Proteomes" id="UP000218238">
    <property type="component" value="Unassembled WGS sequence"/>
</dbReference>
<dbReference type="RefSeq" id="WP_095721324.1">
    <property type="nucleotide sequence ID" value="NZ_NTFS01000068.1"/>
</dbReference>
<dbReference type="OrthoDB" id="490046at2"/>
<protein>
    <submittedName>
        <fullName evidence="2">Uncharacterized protein</fullName>
    </submittedName>
</protein>
<dbReference type="AlphaFoldDB" id="A0A2A2TL39"/>
<keyword evidence="3" id="KW-1185">Reference proteome</keyword>
<keyword evidence="1" id="KW-0472">Membrane</keyword>
<comment type="caution">
    <text evidence="2">The sequence shown here is derived from an EMBL/GenBank/DDBJ whole genome shotgun (WGS) entry which is preliminary data.</text>
</comment>
<reference evidence="2 3" key="1">
    <citation type="submission" date="2017-08" db="EMBL/GenBank/DDBJ databases">
        <title>Draft genome sequence of filamentous cyanobacterium Calothrix elsteri CCALA 953.</title>
        <authorList>
            <person name="Gagunashvili A.N."/>
            <person name="Elster J."/>
            <person name="Andresson O.S."/>
        </authorList>
    </citation>
    <scope>NUCLEOTIDE SEQUENCE [LARGE SCALE GENOMIC DNA]</scope>
    <source>
        <strain evidence="2 3">CCALA 953</strain>
    </source>
</reference>
<proteinExistence type="predicted"/>
<evidence type="ECO:0000313" key="2">
    <source>
        <dbReference type="EMBL" id="PAX57933.1"/>
    </source>
</evidence>
<keyword evidence="1" id="KW-1133">Transmembrane helix</keyword>
<dbReference type="EMBL" id="NTFS01000068">
    <property type="protein sequence ID" value="PAX57933.1"/>
    <property type="molecule type" value="Genomic_DNA"/>
</dbReference>
<name>A0A2A2TL39_9CYAN</name>
<evidence type="ECO:0000313" key="3">
    <source>
        <dbReference type="Proteomes" id="UP000218238"/>
    </source>
</evidence>
<evidence type="ECO:0000256" key="1">
    <source>
        <dbReference type="SAM" id="Phobius"/>
    </source>
</evidence>
<accession>A0A2A2TL39</accession>
<gene>
    <name evidence="2" type="ORF">CK510_08705</name>
</gene>
<feature type="transmembrane region" description="Helical" evidence="1">
    <location>
        <begin position="95"/>
        <end position="118"/>
    </location>
</feature>
<sequence length="204" mass="23361">MIINCPHCNQIDKVKKISSIYSSGISNAQLSGSFNLNASTQTIISSVFTPPTKPKKPWVSLKAVKKSCFFSSLCVLLSLLGMSLIRAFFYNEFLIGLLAWAFFFSVIAFVATATLISLRLSNKLYDLSDVYIYSGNSYQEHINSWQRACDIWNKIYHCSRCDIVYNPANKKEVYPTLQVDIFWKNFVYINPKLIKFINKVNDYI</sequence>
<feature type="transmembrane region" description="Helical" evidence="1">
    <location>
        <begin position="68"/>
        <end position="89"/>
    </location>
</feature>
<organism evidence="2 3">
    <name type="scientific">Brunnivagina elsteri CCALA 953</name>
    <dbReference type="NCBI Taxonomy" id="987040"/>
    <lineage>
        <taxon>Bacteria</taxon>
        <taxon>Bacillati</taxon>
        <taxon>Cyanobacteriota</taxon>
        <taxon>Cyanophyceae</taxon>
        <taxon>Nostocales</taxon>
        <taxon>Calotrichaceae</taxon>
        <taxon>Brunnivagina</taxon>
    </lineage>
</organism>
<keyword evidence="1" id="KW-0812">Transmembrane</keyword>